<accession>A0A438HMD5</accession>
<comment type="caution">
    <text evidence="1">The sequence shown here is derived from an EMBL/GenBank/DDBJ whole genome shotgun (WGS) entry which is preliminary data.</text>
</comment>
<sequence length="38" mass="4236">MRCLQAINIRDNGFILLRNEEILYESPVGNANDSPGVC</sequence>
<name>A0A438HMD5_VITVI</name>
<gene>
    <name evidence="1" type="ORF">CK203_037586</name>
</gene>
<dbReference type="AlphaFoldDB" id="A0A438HMD5"/>
<proteinExistence type="predicted"/>
<dbReference type="EMBL" id="QGNW01000202">
    <property type="protein sequence ID" value="RVW85594.1"/>
    <property type="molecule type" value="Genomic_DNA"/>
</dbReference>
<reference evidence="1 2" key="1">
    <citation type="journal article" date="2018" name="PLoS Genet.">
        <title>Population sequencing reveals clonal diversity and ancestral inbreeding in the grapevine cultivar Chardonnay.</title>
        <authorList>
            <person name="Roach M.J."/>
            <person name="Johnson D.L."/>
            <person name="Bohlmann J."/>
            <person name="van Vuuren H.J."/>
            <person name="Jones S.J."/>
            <person name="Pretorius I.S."/>
            <person name="Schmidt S.A."/>
            <person name="Borneman A.R."/>
        </authorList>
    </citation>
    <scope>NUCLEOTIDE SEQUENCE [LARGE SCALE GENOMIC DNA]</scope>
    <source>
        <strain evidence="2">cv. Chardonnay</strain>
        <tissue evidence="1">Leaf</tissue>
    </source>
</reference>
<evidence type="ECO:0000313" key="1">
    <source>
        <dbReference type="EMBL" id="RVW85594.1"/>
    </source>
</evidence>
<dbReference type="Proteomes" id="UP000288805">
    <property type="component" value="Unassembled WGS sequence"/>
</dbReference>
<organism evidence="1 2">
    <name type="scientific">Vitis vinifera</name>
    <name type="common">Grape</name>
    <dbReference type="NCBI Taxonomy" id="29760"/>
    <lineage>
        <taxon>Eukaryota</taxon>
        <taxon>Viridiplantae</taxon>
        <taxon>Streptophyta</taxon>
        <taxon>Embryophyta</taxon>
        <taxon>Tracheophyta</taxon>
        <taxon>Spermatophyta</taxon>
        <taxon>Magnoliopsida</taxon>
        <taxon>eudicotyledons</taxon>
        <taxon>Gunneridae</taxon>
        <taxon>Pentapetalae</taxon>
        <taxon>rosids</taxon>
        <taxon>Vitales</taxon>
        <taxon>Vitaceae</taxon>
        <taxon>Viteae</taxon>
        <taxon>Vitis</taxon>
    </lineage>
</organism>
<protein>
    <submittedName>
        <fullName evidence="1">Uncharacterized protein</fullName>
    </submittedName>
</protein>
<evidence type="ECO:0000313" key="2">
    <source>
        <dbReference type="Proteomes" id="UP000288805"/>
    </source>
</evidence>